<sequence>MIFLSEVELEINREAAGEELRMMIPSGNKWKATGKEGLTTFTSFAFPYLTNSRKRKETVNVRRADMAVYNSKKANLTAARKERMNLPITDGGYRISEFLSHPFGIQAILNTGSLQSFQSLDANTYRCILPKVELLNFEAAPVLDLRVSPSDEHCTVEMISCKFQGSELVERQNDHFSAFMVNYMTWNTNISEPFLEVDVKLNLMLEIYTQPLTLLPTSAVESAGNLVMQALLDRLVPLLLEQLLLDYNKWTNQHRAIIP</sequence>
<gene>
    <name evidence="1" type="ORF">D5086_0000180930</name>
</gene>
<dbReference type="EMBL" id="RCHU01000597">
    <property type="protein sequence ID" value="TKS00654.1"/>
    <property type="molecule type" value="Genomic_DNA"/>
</dbReference>
<dbReference type="PANTHER" id="PTHR34131">
    <property type="entry name" value="(RAP ANNOTATION RELEASE2) GALACTOSE-BINDING LIKE DOMAIN CONTAINING PROTEIN"/>
    <property type="match status" value="1"/>
</dbReference>
<comment type="caution">
    <text evidence="1">The sequence shown here is derived from an EMBL/GenBank/DDBJ whole genome shotgun (WGS) entry which is preliminary data.</text>
</comment>
<organism evidence="1">
    <name type="scientific">Populus alba</name>
    <name type="common">White poplar</name>
    <dbReference type="NCBI Taxonomy" id="43335"/>
    <lineage>
        <taxon>Eukaryota</taxon>
        <taxon>Viridiplantae</taxon>
        <taxon>Streptophyta</taxon>
        <taxon>Embryophyta</taxon>
        <taxon>Tracheophyta</taxon>
        <taxon>Spermatophyta</taxon>
        <taxon>Magnoliopsida</taxon>
        <taxon>eudicotyledons</taxon>
        <taxon>Gunneridae</taxon>
        <taxon>Pentapetalae</taxon>
        <taxon>rosids</taxon>
        <taxon>fabids</taxon>
        <taxon>Malpighiales</taxon>
        <taxon>Salicaceae</taxon>
        <taxon>Saliceae</taxon>
        <taxon>Populus</taxon>
    </lineage>
</organism>
<dbReference type="AlphaFoldDB" id="A0A4U5PTY3"/>
<evidence type="ECO:0008006" key="2">
    <source>
        <dbReference type="Google" id="ProtNLM"/>
    </source>
</evidence>
<accession>A0A4U5PTY3</accession>
<dbReference type="Pfam" id="PF09366">
    <property type="entry name" value="DUF1997"/>
    <property type="match status" value="1"/>
</dbReference>
<dbReference type="STRING" id="43335.A0A4U5PTY3"/>
<evidence type="ECO:0000313" key="1">
    <source>
        <dbReference type="EMBL" id="TKS00654.1"/>
    </source>
</evidence>
<dbReference type="PANTHER" id="PTHR34131:SF2">
    <property type="entry name" value="FAMILY PROTEIN, PUTATIVE (DUF1997)-RELATED"/>
    <property type="match status" value="1"/>
</dbReference>
<name>A0A4U5PTY3_POPAL</name>
<dbReference type="InterPro" id="IPR018971">
    <property type="entry name" value="DUF1997"/>
</dbReference>
<protein>
    <recommendedName>
        <fullName evidence="2">DUF1997 domain-containing protein</fullName>
    </recommendedName>
</protein>
<reference evidence="1" key="1">
    <citation type="submission" date="2018-10" db="EMBL/GenBank/DDBJ databases">
        <title>Population genomic analysis revealed the cold adaptation of white poplar.</title>
        <authorList>
            <person name="Liu Y.-J."/>
        </authorList>
    </citation>
    <scope>NUCLEOTIDE SEQUENCE [LARGE SCALE GENOMIC DNA]</scope>
    <source>
        <strain evidence="1">PAL-ZL1</strain>
    </source>
</reference>
<proteinExistence type="predicted"/>